<feature type="transmembrane region" description="Helical" evidence="1">
    <location>
        <begin position="12"/>
        <end position="31"/>
    </location>
</feature>
<dbReference type="OrthoDB" id="1467772at2"/>
<keyword evidence="3" id="KW-1185">Reference proteome</keyword>
<evidence type="ECO:0008006" key="4">
    <source>
        <dbReference type="Google" id="ProtNLM"/>
    </source>
</evidence>
<keyword evidence="1" id="KW-0472">Membrane</keyword>
<organism evidence="2 3">
    <name type="scientific">Lutibacter agarilyticus</name>
    <dbReference type="NCBI Taxonomy" id="1109740"/>
    <lineage>
        <taxon>Bacteria</taxon>
        <taxon>Pseudomonadati</taxon>
        <taxon>Bacteroidota</taxon>
        <taxon>Flavobacteriia</taxon>
        <taxon>Flavobacteriales</taxon>
        <taxon>Flavobacteriaceae</taxon>
        <taxon>Lutibacter</taxon>
    </lineage>
</organism>
<feature type="transmembrane region" description="Helical" evidence="1">
    <location>
        <begin position="78"/>
        <end position="95"/>
    </location>
</feature>
<keyword evidence="1" id="KW-1133">Transmembrane helix</keyword>
<name>A0A238X2R3_9FLAO</name>
<feature type="transmembrane region" description="Helical" evidence="1">
    <location>
        <begin position="203"/>
        <end position="224"/>
    </location>
</feature>
<protein>
    <recommendedName>
        <fullName evidence="4">UbiA prenyltransferase family protein</fullName>
    </recommendedName>
</protein>
<feature type="transmembrane region" description="Helical" evidence="1">
    <location>
        <begin position="254"/>
        <end position="275"/>
    </location>
</feature>
<accession>A0A238X2R3</accession>
<dbReference type="GO" id="GO:0016020">
    <property type="term" value="C:membrane"/>
    <property type="evidence" value="ECO:0007669"/>
    <property type="project" value="InterPro"/>
</dbReference>
<feature type="transmembrane region" description="Helical" evidence="1">
    <location>
        <begin position="37"/>
        <end position="58"/>
    </location>
</feature>
<dbReference type="EMBL" id="FZNT01000004">
    <property type="protein sequence ID" value="SNR52970.1"/>
    <property type="molecule type" value="Genomic_DNA"/>
</dbReference>
<evidence type="ECO:0000256" key="1">
    <source>
        <dbReference type="SAM" id="Phobius"/>
    </source>
</evidence>
<keyword evidence="1" id="KW-0812">Transmembrane</keyword>
<dbReference type="AlphaFoldDB" id="A0A238X2R3"/>
<sequence>MQFLKKIIDFYIFSNIHVALAGFCLTKVTLLKFGFNTFISPLFVALSIIVSYNFIRFYEIKTNRLGWLKQWFIEQKKVLISLSIASILGLIYLLFFTEFKLNSLVIVLPFAFMTLFYVIPIFKIGSLEVSFRNFPGLKIFSIAIAWAGISVLFPLYQEGFKFNQSVFIEFMQRVLFLIAITLPFDIRDLPSDSEELKTIPQVLGVHNTKIIGTLLLVFFVLLGFVVQTNLITTFIIAIVTGLFLWFSTVNNSRYYASFWVEAIPIFWLCLIVLFLNN</sequence>
<proteinExistence type="predicted"/>
<reference evidence="2 3" key="1">
    <citation type="submission" date="2017-06" db="EMBL/GenBank/DDBJ databases">
        <authorList>
            <person name="Kim H.J."/>
            <person name="Triplett B.A."/>
        </authorList>
    </citation>
    <scope>NUCLEOTIDE SEQUENCE [LARGE SCALE GENOMIC DNA]</scope>
    <source>
        <strain evidence="2 3">DSM 29150</strain>
    </source>
</reference>
<evidence type="ECO:0000313" key="3">
    <source>
        <dbReference type="Proteomes" id="UP000198384"/>
    </source>
</evidence>
<evidence type="ECO:0000313" key="2">
    <source>
        <dbReference type="EMBL" id="SNR52970.1"/>
    </source>
</evidence>
<feature type="transmembrane region" description="Helical" evidence="1">
    <location>
        <begin position="101"/>
        <end position="122"/>
    </location>
</feature>
<feature type="transmembrane region" description="Helical" evidence="1">
    <location>
        <begin position="230"/>
        <end position="247"/>
    </location>
</feature>
<gene>
    <name evidence="2" type="ORF">SAMN06265371_104333</name>
</gene>
<dbReference type="Proteomes" id="UP000198384">
    <property type="component" value="Unassembled WGS sequence"/>
</dbReference>
<dbReference type="InterPro" id="IPR022324">
    <property type="entry name" value="Bacilysin_exporter_BacE_put"/>
</dbReference>
<dbReference type="PRINTS" id="PR01988">
    <property type="entry name" value="EXPORTERBACE"/>
</dbReference>
<feature type="transmembrane region" description="Helical" evidence="1">
    <location>
        <begin position="134"/>
        <end position="156"/>
    </location>
</feature>